<reference evidence="2" key="1">
    <citation type="submission" date="2025-08" db="UniProtKB">
        <authorList>
            <consortium name="RefSeq"/>
        </authorList>
    </citation>
    <scope>IDENTIFICATION</scope>
</reference>
<proteinExistence type="predicted"/>
<dbReference type="GeneID" id="136078872"/>
<name>A0ABM4BNT0_HYDVU</name>
<organism evidence="1 2">
    <name type="scientific">Hydra vulgaris</name>
    <name type="common">Hydra</name>
    <name type="synonym">Hydra attenuata</name>
    <dbReference type="NCBI Taxonomy" id="6087"/>
    <lineage>
        <taxon>Eukaryota</taxon>
        <taxon>Metazoa</taxon>
        <taxon>Cnidaria</taxon>
        <taxon>Hydrozoa</taxon>
        <taxon>Hydroidolina</taxon>
        <taxon>Anthoathecata</taxon>
        <taxon>Aplanulata</taxon>
        <taxon>Hydridae</taxon>
        <taxon>Hydra</taxon>
    </lineage>
</organism>
<sequence length="163" mass="18785">MMLSFMFNLTDLSLKNKKNVLEDIVFEENAKVSLSNKYNKFQIKSIQDIEKSIKSESNYNVKQNIHIEDNVNAFNGFKQMNRNDFDNIVKNMKNKNSMCGNISVKMFKNIYPSKAVKLLEVVNLSLKTGIVPKSWKKSTIIPIPKTNSPKQLQDLRPINMLPV</sequence>
<dbReference type="Proteomes" id="UP001652625">
    <property type="component" value="Chromosome 03"/>
</dbReference>
<keyword evidence="1" id="KW-1185">Reference proteome</keyword>
<gene>
    <name evidence="2" type="primary">LOC136078872</name>
</gene>
<evidence type="ECO:0000313" key="1">
    <source>
        <dbReference type="Proteomes" id="UP001652625"/>
    </source>
</evidence>
<dbReference type="RefSeq" id="XP_065650760.1">
    <property type="nucleotide sequence ID" value="XM_065794688.1"/>
</dbReference>
<evidence type="ECO:0000313" key="2">
    <source>
        <dbReference type="RefSeq" id="XP_065650760.1"/>
    </source>
</evidence>
<accession>A0ABM4BNT0</accession>
<protein>
    <submittedName>
        <fullName evidence="2">Uncharacterized protein LOC136078872</fullName>
    </submittedName>
</protein>